<keyword evidence="4 5" id="KW-0472">Membrane</keyword>
<dbReference type="InterPro" id="IPR045014">
    <property type="entry name" value="TM41A/B"/>
</dbReference>
<dbReference type="PANTHER" id="PTHR43220">
    <property type="match status" value="1"/>
</dbReference>
<feature type="transmembrane region" description="Helical" evidence="5">
    <location>
        <begin position="6"/>
        <end position="28"/>
    </location>
</feature>
<organism evidence="7 8">
    <name type="scientific">Aureimonas glaciei</name>
    <dbReference type="NCBI Taxonomy" id="1776957"/>
    <lineage>
        <taxon>Bacteria</taxon>
        <taxon>Pseudomonadati</taxon>
        <taxon>Pseudomonadota</taxon>
        <taxon>Alphaproteobacteria</taxon>
        <taxon>Hyphomicrobiales</taxon>
        <taxon>Aurantimonadaceae</taxon>
        <taxon>Aureimonas</taxon>
    </lineage>
</organism>
<evidence type="ECO:0000256" key="1">
    <source>
        <dbReference type="ARBA" id="ARBA00004141"/>
    </source>
</evidence>
<evidence type="ECO:0000256" key="4">
    <source>
        <dbReference type="ARBA" id="ARBA00023136"/>
    </source>
</evidence>
<dbReference type="GO" id="GO:0016020">
    <property type="term" value="C:membrane"/>
    <property type="evidence" value="ECO:0007669"/>
    <property type="project" value="UniProtKB-SubCell"/>
</dbReference>
<feature type="domain" description="VTT" evidence="6">
    <location>
        <begin position="70"/>
        <end position="184"/>
    </location>
</feature>
<accession>A0A917D781</accession>
<evidence type="ECO:0000313" key="8">
    <source>
        <dbReference type="Proteomes" id="UP000613160"/>
    </source>
</evidence>
<dbReference type="InterPro" id="IPR032816">
    <property type="entry name" value="VTT_dom"/>
</dbReference>
<evidence type="ECO:0000256" key="5">
    <source>
        <dbReference type="SAM" id="Phobius"/>
    </source>
</evidence>
<reference evidence="7" key="2">
    <citation type="submission" date="2020-09" db="EMBL/GenBank/DDBJ databases">
        <authorList>
            <person name="Sun Q."/>
            <person name="Zhou Y."/>
        </authorList>
    </citation>
    <scope>NUCLEOTIDE SEQUENCE</scope>
    <source>
        <strain evidence="7">CGMCC 1.15493</strain>
    </source>
</reference>
<name>A0A917D781_9HYPH</name>
<evidence type="ECO:0000259" key="6">
    <source>
        <dbReference type="Pfam" id="PF09335"/>
    </source>
</evidence>
<feature type="transmembrane region" description="Helical" evidence="5">
    <location>
        <begin position="195"/>
        <end position="215"/>
    </location>
</feature>
<sequence>MPRRGWIILAVLLALMAAAYGFGAADLFKFEAVKAHRTELLAAVEARPMLSAAVFLGVYALVVALSLPAASIMTLLGGFLFGTLWGGTLAVVAATIGATLVFLVAGSSFGGALRERAGPLASRVSQNIRGNAFEYLLVLRIVPAFPFFLVNILPALFGVGLKTFVSATLIGIIPGTFVYAHLGRELGTISSLDELLSTKILVAFGLLGLVALLPVGYRKWKGARSRPLVPVALLFLAAASCLGPATGRQDAAIAGVDAASSTGRAA</sequence>
<reference evidence="7" key="1">
    <citation type="journal article" date="2014" name="Int. J. Syst. Evol. Microbiol.">
        <title>Complete genome sequence of Corynebacterium casei LMG S-19264T (=DSM 44701T), isolated from a smear-ripened cheese.</title>
        <authorList>
            <consortium name="US DOE Joint Genome Institute (JGI-PGF)"/>
            <person name="Walter F."/>
            <person name="Albersmeier A."/>
            <person name="Kalinowski J."/>
            <person name="Ruckert C."/>
        </authorList>
    </citation>
    <scope>NUCLEOTIDE SEQUENCE</scope>
    <source>
        <strain evidence="7">CGMCC 1.15493</strain>
    </source>
</reference>
<comment type="subcellular location">
    <subcellularLocation>
        <location evidence="1">Membrane</location>
        <topology evidence="1">Multi-pass membrane protein</topology>
    </subcellularLocation>
</comment>
<proteinExistence type="predicted"/>
<feature type="transmembrane region" description="Helical" evidence="5">
    <location>
        <begin position="88"/>
        <end position="113"/>
    </location>
</feature>
<gene>
    <name evidence="7" type="ORF">GCM10011335_06280</name>
</gene>
<dbReference type="PANTHER" id="PTHR43220:SF18">
    <property type="entry name" value="TRANSMEMBRANE PROTEIN 41B"/>
    <property type="match status" value="1"/>
</dbReference>
<keyword evidence="8" id="KW-1185">Reference proteome</keyword>
<protein>
    <submittedName>
        <fullName evidence="7">TVP38/TMEM64 family protein</fullName>
    </submittedName>
</protein>
<feature type="transmembrane region" description="Helical" evidence="5">
    <location>
        <begin position="49"/>
        <end position="82"/>
    </location>
</feature>
<evidence type="ECO:0000256" key="3">
    <source>
        <dbReference type="ARBA" id="ARBA00022989"/>
    </source>
</evidence>
<comment type="caution">
    <text evidence="7">The sequence shown here is derived from an EMBL/GenBank/DDBJ whole genome shotgun (WGS) entry which is preliminary data.</text>
</comment>
<dbReference type="RefSeq" id="WP_188849079.1">
    <property type="nucleotide sequence ID" value="NZ_BMJJ01000001.1"/>
</dbReference>
<feature type="transmembrane region" description="Helical" evidence="5">
    <location>
        <begin position="227"/>
        <end position="245"/>
    </location>
</feature>
<dbReference type="Pfam" id="PF09335">
    <property type="entry name" value="VTT_dom"/>
    <property type="match status" value="1"/>
</dbReference>
<dbReference type="Proteomes" id="UP000613160">
    <property type="component" value="Unassembled WGS sequence"/>
</dbReference>
<evidence type="ECO:0000256" key="2">
    <source>
        <dbReference type="ARBA" id="ARBA00022692"/>
    </source>
</evidence>
<keyword evidence="2 5" id="KW-0812">Transmembrane</keyword>
<keyword evidence="3 5" id="KW-1133">Transmembrane helix</keyword>
<dbReference type="AlphaFoldDB" id="A0A917D781"/>
<feature type="transmembrane region" description="Helical" evidence="5">
    <location>
        <begin position="133"/>
        <end position="157"/>
    </location>
</feature>
<feature type="transmembrane region" description="Helical" evidence="5">
    <location>
        <begin position="163"/>
        <end position="183"/>
    </location>
</feature>
<evidence type="ECO:0000313" key="7">
    <source>
        <dbReference type="EMBL" id="GGD06099.1"/>
    </source>
</evidence>
<dbReference type="EMBL" id="BMJJ01000001">
    <property type="protein sequence ID" value="GGD06099.1"/>
    <property type="molecule type" value="Genomic_DNA"/>
</dbReference>